<dbReference type="Proteomes" id="UP000799767">
    <property type="component" value="Unassembled WGS sequence"/>
</dbReference>
<protein>
    <recommendedName>
        <fullName evidence="3">SnoaL-like domain-containing protein</fullName>
    </recommendedName>
</protein>
<keyword evidence="2" id="KW-1185">Reference proteome</keyword>
<accession>A0A6A6PHY4</accession>
<dbReference type="EMBL" id="MU001641">
    <property type="protein sequence ID" value="KAF2479341.1"/>
    <property type="molecule type" value="Genomic_DNA"/>
</dbReference>
<dbReference type="RefSeq" id="XP_033585911.1">
    <property type="nucleotide sequence ID" value="XM_033735694.1"/>
</dbReference>
<evidence type="ECO:0000313" key="2">
    <source>
        <dbReference type="Proteomes" id="UP000799767"/>
    </source>
</evidence>
<evidence type="ECO:0000313" key="1">
    <source>
        <dbReference type="EMBL" id="KAF2479341.1"/>
    </source>
</evidence>
<dbReference type="OrthoDB" id="5271918at2759"/>
<evidence type="ECO:0008006" key="3">
    <source>
        <dbReference type="Google" id="ProtNLM"/>
    </source>
</evidence>
<dbReference type="AlphaFoldDB" id="A0A6A6PHY4"/>
<proteinExistence type="predicted"/>
<name>A0A6A6PHY4_9PEZI</name>
<gene>
    <name evidence="1" type="ORF">BDY17DRAFT_313198</name>
</gene>
<sequence>MSKAYTKPAYVVHNHFGKETREHPALRFIEALAQWFDQPDHSNKEDFFVDSWSIKTPDGEHWDEGLESYEDAIEKFYKGPFAKYKHNVFTLIAIESEDGYDTYTQANVAANLTGKAAKGEQKVKDSHGEEWDVLVPVFFHHELVKVPGAPHEGLKCSHVKIFKDTGVVNAKLEARGEKGSVY</sequence>
<reference evidence="1" key="1">
    <citation type="journal article" date="2020" name="Stud. Mycol.">
        <title>101 Dothideomycetes genomes: a test case for predicting lifestyles and emergence of pathogens.</title>
        <authorList>
            <person name="Haridas S."/>
            <person name="Albert R."/>
            <person name="Binder M."/>
            <person name="Bloem J."/>
            <person name="Labutti K."/>
            <person name="Salamov A."/>
            <person name="Andreopoulos B."/>
            <person name="Baker S."/>
            <person name="Barry K."/>
            <person name="Bills G."/>
            <person name="Bluhm B."/>
            <person name="Cannon C."/>
            <person name="Castanera R."/>
            <person name="Culley D."/>
            <person name="Daum C."/>
            <person name="Ezra D."/>
            <person name="Gonzalez J."/>
            <person name="Henrissat B."/>
            <person name="Kuo A."/>
            <person name="Liang C."/>
            <person name="Lipzen A."/>
            <person name="Lutzoni F."/>
            <person name="Magnuson J."/>
            <person name="Mondo S."/>
            <person name="Nolan M."/>
            <person name="Ohm R."/>
            <person name="Pangilinan J."/>
            <person name="Park H.-J."/>
            <person name="Ramirez L."/>
            <person name="Alfaro M."/>
            <person name="Sun H."/>
            <person name="Tritt A."/>
            <person name="Yoshinaga Y."/>
            <person name="Zwiers L.-H."/>
            <person name="Turgeon B."/>
            <person name="Goodwin S."/>
            <person name="Spatafora J."/>
            <person name="Crous P."/>
            <person name="Grigoriev I."/>
        </authorList>
    </citation>
    <scope>NUCLEOTIDE SEQUENCE</scope>
    <source>
        <strain evidence="1">CBS 113389</strain>
    </source>
</reference>
<organism evidence="1 2">
    <name type="scientific">Neohortaea acidophila</name>
    <dbReference type="NCBI Taxonomy" id="245834"/>
    <lineage>
        <taxon>Eukaryota</taxon>
        <taxon>Fungi</taxon>
        <taxon>Dikarya</taxon>
        <taxon>Ascomycota</taxon>
        <taxon>Pezizomycotina</taxon>
        <taxon>Dothideomycetes</taxon>
        <taxon>Dothideomycetidae</taxon>
        <taxon>Mycosphaerellales</taxon>
        <taxon>Teratosphaeriaceae</taxon>
        <taxon>Neohortaea</taxon>
    </lineage>
</organism>
<dbReference type="GeneID" id="54476696"/>